<organism evidence="5 6">
    <name type="scientific">Lentibacillus halophilus</name>
    <dbReference type="NCBI Taxonomy" id="295065"/>
    <lineage>
        <taxon>Bacteria</taxon>
        <taxon>Bacillati</taxon>
        <taxon>Bacillota</taxon>
        <taxon>Bacilli</taxon>
        <taxon>Bacillales</taxon>
        <taxon>Bacillaceae</taxon>
        <taxon>Lentibacillus</taxon>
    </lineage>
</organism>
<evidence type="ECO:0000259" key="4">
    <source>
        <dbReference type="Pfam" id="PF07883"/>
    </source>
</evidence>
<name>A0ABN0ZHY5_9BACI</name>
<protein>
    <recommendedName>
        <fullName evidence="4">Cupin type-2 domain-containing protein</fullName>
    </recommendedName>
</protein>
<feature type="region of interest" description="Disordered" evidence="3">
    <location>
        <begin position="159"/>
        <end position="179"/>
    </location>
</feature>
<dbReference type="PANTHER" id="PTHR41517">
    <property type="entry name" value="1,2-DIOXYGENASE PROTEIN-RELATED"/>
    <property type="match status" value="1"/>
</dbReference>
<reference evidence="5 6" key="1">
    <citation type="journal article" date="2019" name="Int. J. Syst. Evol. Microbiol.">
        <title>The Global Catalogue of Microorganisms (GCM) 10K type strain sequencing project: providing services to taxonomists for standard genome sequencing and annotation.</title>
        <authorList>
            <consortium name="The Broad Institute Genomics Platform"/>
            <consortium name="The Broad Institute Genome Sequencing Center for Infectious Disease"/>
            <person name="Wu L."/>
            <person name="Ma J."/>
        </authorList>
    </citation>
    <scope>NUCLEOTIDE SEQUENCE [LARGE SCALE GENOMIC DNA]</scope>
    <source>
        <strain evidence="5 6">JCM 12149</strain>
    </source>
</reference>
<dbReference type="Pfam" id="PF07883">
    <property type="entry name" value="Cupin_2"/>
    <property type="match status" value="1"/>
</dbReference>
<keyword evidence="6" id="KW-1185">Reference proteome</keyword>
<dbReference type="SUPFAM" id="SSF51182">
    <property type="entry name" value="RmlC-like cupins"/>
    <property type="match status" value="1"/>
</dbReference>
<evidence type="ECO:0000313" key="5">
    <source>
        <dbReference type="EMBL" id="GAA0448361.1"/>
    </source>
</evidence>
<dbReference type="EMBL" id="BAAADM010000059">
    <property type="protein sequence ID" value="GAA0448361.1"/>
    <property type="molecule type" value="Genomic_DNA"/>
</dbReference>
<evidence type="ECO:0000313" key="6">
    <source>
        <dbReference type="Proteomes" id="UP001501459"/>
    </source>
</evidence>
<dbReference type="InterPro" id="IPR011051">
    <property type="entry name" value="RmlC_Cupin_sf"/>
</dbReference>
<evidence type="ECO:0000256" key="1">
    <source>
        <dbReference type="ARBA" id="ARBA00022964"/>
    </source>
</evidence>
<dbReference type="InterPro" id="IPR014710">
    <property type="entry name" value="RmlC-like_jellyroll"/>
</dbReference>
<comment type="caution">
    <text evidence="5">The sequence shown here is derived from an EMBL/GenBank/DDBJ whole genome shotgun (WGS) entry which is preliminary data.</text>
</comment>
<feature type="domain" description="Cupin type-2" evidence="4">
    <location>
        <begin position="78"/>
        <end position="143"/>
    </location>
</feature>
<dbReference type="Proteomes" id="UP001501459">
    <property type="component" value="Unassembled WGS sequence"/>
</dbReference>
<dbReference type="InterPro" id="IPR013096">
    <property type="entry name" value="Cupin_2"/>
</dbReference>
<evidence type="ECO:0000256" key="2">
    <source>
        <dbReference type="ARBA" id="ARBA00023002"/>
    </source>
</evidence>
<dbReference type="Gene3D" id="2.60.120.10">
    <property type="entry name" value="Jelly Rolls"/>
    <property type="match status" value="1"/>
</dbReference>
<proteinExistence type="predicted"/>
<dbReference type="PANTHER" id="PTHR41517:SF1">
    <property type="entry name" value="CUPIN"/>
    <property type="match status" value="1"/>
</dbReference>
<dbReference type="InterPro" id="IPR047183">
    <property type="entry name" value="GDO-like"/>
</dbReference>
<accession>A0ABN0ZHY5</accession>
<sequence length="179" mass="20030">MSSRSDMMSYKEFLEKVKQPFVRPQIWKWRDVESELQEALSENFLSGGGGGGRGTIALVNQDTGDSYGVSPTMNMVAQVFEPGEHNKPHRHTNTALSIIVKGEGYSIIDGEKIEWEAGDAFIAPPWTEHEHCNTSETEQALFFTIQDVPVVSKMGTWFRESPEAPGKSHIVAEREEKDS</sequence>
<keyword evidence="2" id="KW-0560">Oxidoreductase</keyword>
<evidence type="ECO:0000256" key="3">
    <source>
        <dbReference type="SAM" id="MobiDB-lite"/>
    </source>
</evidence>
<gene>
    <name evidence="5" type="ORF">GCM10008983_28020</name>
</gene>
<keyword evidence="1" id="KW-0223">Dioxygenase</keyword>
<dbReference type="RefSeq" id="WP_343754324.1">
    <property type="nucleotide sequence ID" value="NZ_BAAADM010000059.1"/>
</dbReference>
<feature type="compositionally biased region" description="Basic and acidic residues" evidence="3">
    <location>
        <begin position="170"/>
        <end position="179"/>
    </location>
</feature>